<reference evidence="2 3" key="1">
    <citation type="journal article" date="2013" name="J. Microbiol. Biotechnol.">
        <title>Novosphingobium ginsenosidimutans sp. nov., with the ability to convert ginsenoside.</title>
        <authorList>
            <person name="Kim J.K."/>
            <person name="He D."/>
            <person name="Liu Q.M."/>
            <person name="Park H.Y."/>
            <person name="Jung M.S."/>
            <person name="Yoon M.H."/>
            <person name="Kim S.C."/>
            <person name="Im W.T."/>
        </authorList>
    </citation>
    <scope>NUCLEOTIDE SEQUENCE [LARGE SCALE GENOMIC DNA]</scope>
    <source>
        <strain evidence="2 3">FW-6</strain>
    </source>
</reference>
<evidence type="ECO:0008006" key="4">
    <source>
        <dbReference type="Google" id="ProtNLM"/>
    </source>
</evidence>
<keyword evidence="1" id="KW-1133">Transmembrane helix</keyword>
<dbReference type="OrthoDB" id="279522at2"/>
<accession>A0A5B8S2H9</accession>
<dbReference type="EMBL" id="CP042345">
    <property type="protein sequence ID" value="QEA15344.1"/>
    <property type="molecule type" value="Genomic_DNA"/>
</dbReference>
<name>A0A5B8S2H9_9SPHN</name>
<dbReference type="RefSeq" id="WP_147089322.1">
    <property type="nucleotide sequence ID" value="NZ_BAABJD010000001.1"/>
</dbReference>
<gene>
    <name evidence="2" type="ORF">FRF71_03855</name>
</gene>
<sequence length="115" mass="12654">MTLLRLFLLTCLIVIASYTSVTIANHGWNLLPVFLGDMAEMGWPGQFNLDFMCFLALSALWVSWRHQFSAGGLALGLIAFFGGMLFLSIYLLVHTGRARGDMKVLLLGEGRTKAG</sequence>
<organism evidence="2 3">
    <name type="scientific">Novosphingobium ginsenosidimutans</name>
    <dbReference type="NCBI Taxonomy" id="1176536"/>
    <lineage>
        <taxon>Bacteria</taxon>
        <taxon>Pseudomonadati</taxon>
        <taxon>Pseudomonadota</taxon>
        <taxon>Alphaproteobacteria</taxon>
        <taxon>Sphingomonadales</taxon>
        <taxon>Sphingomonadaceae</taxon>
        <taxon>Novosphingobium</taxon>
    </lineage>
</organism>
<dbReference type="AlphaFoldDB" id="A0A5B8S2H9"/>
<proteinExistence type="predicted"/>
<feature type="transmembrane region" description="Helical" evidence="1">
    <location>
        <begin position="47"/>
        <end position="64"/>
    </location>
</feature>
<evidence type="ECO:0000313" key="2">
    <source>
        <dbReference type="EMBL" id="QEA15344.1"/>
    </source>
</evidence>
<keyword evidence="3" id="KW-1185">Reference proteome</keyword>
<evidence type="ECO:0000313" key="3">
    <source>
        <dbReference type="Proteomes" id="UP000321172"/>
    </source>
</evidence>
<feature type="transmembrane region" description="Helical" evidence="1">
    <location>
        <begin position="6"/>
        <end position="35"/>
    </location>
</feature>
<feature type="transmembrane region" description="Helical" evidence="1">
    <location>
        <begin position="70"/>
        <end position="93"/>
    </location>
</feature>
<keyword evidence="1" id="KW-0812">Transmembrane</keyword>
<dbReference type="Proteomes" id="UP000321172">
    <property type="component" value="Chromosome"/>
</dbReference>
<protein>
    <recommendedName>
        <fullName evidence="4">DUF2834 domain-containing protein</fullName>
    </recommendedName>
</protein>
<dbReference type="KEGG" id="ngf:FRF71_03855"/>
<evidence type="ECO:0000256" key="1">
    <source>
        <dbReference type="SAM" id="Phobius"/>
    </source>
</evidence>
<keyword evidence="1" id="KW-0472">Membrane</keyword>